<dbReference type="Gene3D" id="3.40.50.1820">
    <property type="entry name" value="alpha/beta hydrolase"/>
    <property type="match status" value="1"/>
</dbReference>
<dbReference type="GO" id="GO:0016787">
    <property type="term" value="F:hydrolase activity"/>
    <property type="evidence" value="ECO:0007669"/>
    <property type="project" value="UniProtKB-KW"/>
</dbReference>
<dbReference type="Pfam" id="PF02230">
    <property type="entry name" value="Abhydrolase_2"/>
    <property type="match status" value="1"/>
</dbReference>
<keyword evidence="5" id="KW-1185">Reference proteome</keyword>
<dbReference type="PANTHER" id="PTHR43037:SF5">
    <property type="entry name" value="FERULOYL ESTERASE"/>
    <property type="match status" value="1"/>
</dbReference>
<dbReference type="InterPro" id="IPR029058">
    <property type="entry name" value="AB_hydrolase_fold"/>
</dbReference>
<organism evidence="4 5">
    <name type="scientific">Adhaeribacter swui</name>
    <dbReference type="NCBI Taxonomy" id="2086471"/>
    <lineage>
        <taxon>Bacteria</taxon>
        <taxon>Pseudomonadati</taxon>
        <taxon>Bacteroidota</taxon>
        <taxon>Cytophagia</taxon>
        <taxon>Cytophagales</taxon>
        <taxon>Hymenobacteraceae</taxon>
        <taxon>Adhaeribacter</taxon>
    </lineage>
</organism>
<name>A0A7G7G9W8_9BACT</name>
<protein>
    <submittedName>
        <fullName evidence="4">Phospholipase</fullName>
    </submittedName>
</protein>
<feature type="domain" description="Phospholipase/carboxylesterase/thioesterase" evidence="3">
    <location>
        <begin position="138"/>
        <end position="238"/>
    </location>
</feature>
<accession>A0A7G7G9W8</accession>
<evidence type="ECO:0000259" key="3">
    <source>
        <dbReference type="Pfam" id="PF02230"/>
    </source>
</evidence>
<keyword evidence="1" id="KW-0732">Signal</keyword>
<dbReference type="InterPro" id="IPR003140">
    <property type="entry name" value="PLipase/COase/thioEstase"/>
</dbReference>
<dbReference type="AlphaFoldDB" id="A0A7G7G9W8"/>
<evidence type="ECO:0000313" key="4">
    <source>
        <dbReference type="EMBL" id="QNF33952.1"/>
    </source>
</evidence>
<dbReference type="KEGG" id="aswu:HUW51_14925"/>
<evidence type="ECO:0000256" key="2">
    <source>
        <dbReference type="ARBA" id="ARBA00022801"/>
    </source>
</evidence>
<dbReference type="PANTHER" id="PTHR43037">
    <property type="entry name" value="UNNAMED PRODUCT-RELATED"/>
    <property type="match status" value="1"/>
</dbReference>
<evidence type="ECO:0000256" key="1">
    <source>
        <dbReference type="ARBA" id="ARBA00022729"/>
    </source>
</evidence>
<keyword evidence="2" id="KW-0378">Hydrolase</keyword>
<dbReference type="Proteomes" id="UP000515237">
    <property type="component" value="Chromosome"/>
</dbReference>
<dbReference type="SUPFAM" id="SSF53474">
    <property type="entry name" value="alpha/beta-Hydrolases"/>
    <property type="match status" value="1"/>
</dbReference>
<reference evidence="4 5" key="1">
    <citation type="journal article" date="2018" name="Int. J. Syst. Evol. Microbiol.">
        <title>Adhaeribacter swui sp. nov., isolated from wet mud.</title>
        <authorList>
            <person name="Kim D.U."/>
            <person name="Kim K.W."/>
            <person name="Kang M.S."/>
            <person name="Kim J.Y."/>
            <person name="Jang J.H."/>
            <person name="Kim M.K."/>
        </authorList>
    </citation>
    <scope>NUCLEOTIDE SEQUENCE [LARGE SCALE GENOMIC DNA]</scope>
    <source>
        <strain evidence="4 5">KCTC 52873</strain>
    </source>
</reference>
<gene>
    <name evidence="4" type="ORF">HUW51_14925</name>
</gene>
<dbReference type="EMBL" id="CP055156">
    <property type="protein sequence ID" value="QNF33952.1"/>
    <property type="molecule type" value="Genomic_DNA"/>
</dbReference>
<dbReference type="InterPro" id="IPR050955">
    <property type="entry name" value="Plant_Biomass_Hydrol_Est"/>
</dbReference>
<dbReference type="RefSeq" id="WP_185270434.1">
    <property type="nucleotide sequence ID" value="NZ_CP055156.1"/>
</dbReference>
<proteinExistence type="predicted"/>
<sequence length="252" mass="27540">MVACTVKNANRKEGTNTVSYHHQYNTGRLTARPNNTLNKDFFITGVRPLQLDSQKDGFVLVPKSYKPDRPAAVAVILHGADGDAAQGLSLLRKYAEENNMILIAPAARAATWDIVQQNRFGADAIFLDEALTLAFERYNIDTTHVAIGGFSDGASYALSLGLANGDLFTHILAFSPGFVHAPEQNGKPAVYISHGIQDQILLIDSCSRRIVPQLQSQGLIVNYREFEGGHEIPDSVVAASIKWFLDSSLSKR</sequence>
<evidence type="ECO:0000313" key="5">
    <source>
        <dbReference type="Proteomes" id="UP000515237"/>
    </source>
</evidence>